<sequence length="1029" mass="112813">MPSFEDNFWGEKNNGFDVLYQNMKHGATSSKELVEFLRESCTIEETYSKALGKLANKAGNFSAVGTFSPFWQALKTLAEKLSILHAELVHQWQDLIKEVQKYTDTLNKKHKQVKESEAATSEVVQAIQQTIVALHKSKETYQARCLDYEKLKRENAAQKDIEKAEVKFKKASEDYRSFVEKYANIRNDFESKMTDSCRNFQEIEVEYLSKMKDFIDSYARALGDQHVKKGEVQEEFRNSCCDLAVEKLLETFIEGKSTGQEKPGPIEFEEADLSSLPPPAASPDLSEKRESIEKQRKEDVFMQITDNITGYFFSSPLVKVWTPNSHFMSDILNMSASCFSRFMLYIIDLFIIFFNQLLYFFLITFTLNVVFVTSLPLLVSPVGSNPVHRPLICGATIKACLLFLSETASNLADSKERGLTTVMKIQSLMHLVWRLDMEQNEQNEQGEDAVHAPEVDEEGFRIRPEEAPATEDKDGWFSSSESESDHEDEKRKIKVEIRPLGTKGPAATGTVEDIRASMGNLRLSPTASKRRSAAMENGMKRSQSVSETMHVKKQTNSVVDLLDIDFNPSSSASTPTGGNYSSFPSPLLPGSTTGESSASTTPVTATGEAFGPASSESSPALSTRPRSNTPSGSLDGTSVIPGPPTGRPRSNTPSGSLDGTTAIPGPPPRPRPNTPSGSLDGAPALPGPPAPRPVPRTKPGAPQVSNRPSGMISPAFGRIDSQGSLSSATFNTTSAPVGASRGPSPLTIGLSDTIPLAIAFTETVNAYFKGSDESRCLVKITGDLMMSFPAGIVKAIMDNPAPAVLSFRIKNIHQLEQVISNKQLVTEEPTDNISRSSLYSFNMSALAEHLKMQSETNKSASYFNIDILKYQVRTLPGVQSTPLQIVTYWKCEPSSTDLRVDYRYNGAAMSKPSPLTGVSVAVPVDGDVQLMQSIPPGTWSQEHKRAMWKLNEISDMGEDGGTGNLRAKFELADGPSSPGAVAVQFSCENTTISGIDFELSGTGYRLSLSKKRFSSGKYLAETDSEVRYV</sequence>
<evidence type="ECO:0000256" key="1">
    <source>
        <dbReference type="ARBA" id="ARBA00004283"/>
    </source>
</evidence>
<keyword evidence="4" id="KW-0254">Endocytosis</keyword>
<evidence type="ECO:0000256" key="6">
    <source>
        <dbReference type="ARBA" id="ARBA00023136"/>
    </source>
</evidence>
<evidence type="ECO:0000256" key="10">
    <source>
        <dbReference type="SAM" id="Phobius"/>
    </source>
</evidence>
<dbReference type="SUPFAM" id="SSF103657">
    <property type="entry name" value="BAR/IMD domain-like"/>
    <property type="match status" value="1"/>
</dbReference>
<dbReference type="InterPro" id="IPR001060">
    <property type="entry name" value="FCH_dom"/>
</dbReference>
<dbReference type="GO" id="GO:0005886">
    <property type="term" value="C:plasma membrane"/>
    <property type="evidence" value="ECO:0007669"/>
    <property type="project" value="TreeGrafter"/>
</dbReference>
<dbReference type="SMART" id="SM00055">
    <property type="entry name" value="FCH"/>
    <property type="match status" value="1"/>
</dbReference>
<dbReference type="InParanoid" id="A0A1S3IGI9"/>
<keyword evidence="6 10" id="KW-0472">Membrane</keyword>
<feature type="compositionally biased region" description="Basic and acidic residues" evidence="9">
    <location>
        <begin position="459"/>
        <end position="475"/>
    </location>
</feature>
<evidence type="ECO:0000256" key="9">
    <source>
        <dbReference type="SAM" id="MobiDB-lite"/>
    </source>
</evidence>
<keyword evidence="5 8" id="KW-0175">Coiled coil</keyword>
<accession>A0A1S3IGI9</accession>
<evidence type="ECO:0000256" key="7">
    <source>
        <dbReference type="ARBA" id="ARBA00023176"/>
    </source>
</evidence>
<feature type="compositionally biased region" description="Polar residues" evidence="9">
    <location>
        <begin position="567"/>
        <end position="584"/>
    </location>
</feature>
<dbReference type="Gene3D" id="1.20.1270.60">
    <property type="entry name" value="Arfaptin homology (AH) domain/BAR domain"/>
    <property type="match status" value="1"/>
</dbReference>
<dbReference type="Proteomes" id="UP000085678">
    <property type="component" value="Unplaced"/>
</dbReference>
<comment type="similarity">
    <text evidence="2">Belongs to the FCHO family.</text>
</comment>
<dbReference type="InterPro" id="IPR027267">
    <property type="entry name" value="AH/BAR_dom_sf"/>
</dbReference>
<dbReference type="FunFam" id="2.60.40.1170:FF:000005">
    <property type="entry name" value="SH3-containing GRB2-like protein 3-interacting protein 1 isoform X3"/>
    <property type="match status" value="1"/>
</dbReference>
<dbReference type="InterPro" id="IPR031160">
    <property type="entry name" value="F_BAR_dom"/>
</dbReference>
<evidence type="ECO:0000256" key="4">
    <source>
        <dbReference type="ARBA" id="ARBA00022583"/>
    </source>
</evidence>
<feature type="compositionally biased region" description="Pro residues" evidence="9">
    <location>
        <begin position="685"/>
        <end position="696"/>
    </location>
</feature>
<dbReference type="PROSITE" id="PS51741">
    <property type="entry name" value="F_BAR"/>
    <property type="match status" value="1"/>
</dbReference>
<dbReference type="GO" id="GO:0048268">
    <property type="term" value="P:clathrin coat assembly"/>
    <property type="evidence" value="ECO:0007669"/>
    <property type="project" value="TreeGrafter"/>
</dbReference>
<feature type="region of interest" description="Disordered" evidence="9">
    <location>
        <begin position="565"/>
        <end position="743"/>
    </location>
</feature>
<keyword evidence="10" id="KW-0812">Transmembrane</keyword>
<organism evidence="13 14">
    <name type="scientific">Lingula anatina</name>
    <name type="common">Brachiopod</name>
    <name type="synonym">Lingula unguis</name>
    <dbReference type="NCBI Taxonomy" id="7574"/>
    <lineage>
        <taxon>Eukaryota</taxon>
        <taxon>Metazoa</taxon>
        <taxon>Spiralia</taxon>
        <taxon>Lophotrochozoa</taxon>
        <taxon>Brachiopoda</taxon>
        <taxon>Linguliformea</taxon>
        <taxon>Lingulata</taxon>
        <taxon>Lingulida</taxon>
        <taxon>Linguloidea</taxon>
        <taxon>Lingulidae</taxon>
        <taxon>Lingula</taxon>
    </lineage>
</organism>
<gene>
    <name evidence="14" type="primary">LOC106163524</name>
</gene>
<evidence type="ECO:0000256" key="5">
    <source>
        <dbReference type="ARBA" id="ARBA00023054"/>
    </source>
</evidence>
<feature type="region of interest" description="Disordered" evidence="9">
    <location>
        <begin position="459"/>
        <end position="492"/>
    </location>
</feature>
<dbReference type="RefSeq" id="XP_013396584.1">
    <property type="nucleotide sequence ID" value="XM_013541130.1"/>
</dbReference>
<evidence type="ECO:0000313" key="14">
    <source>
        <dbReference type="RefSeq" id="XP_013396584.1"/>
    </source>
</evidence>
<dbReference type="Pfam" id="PF10291">
    <property type="entry name" value="muHD"/>
    <property type="match status" value="1"/>
</dbReference>
<evidence type="ECO:0000256" key="2">
    <source>
        <dbReference type="ARBA" id="ARBA00011064"/>
    </source>
</evidence>
<feature type="transmembrane region" description="Helical" evidence="10">
    <location>
        <begin position="358"/>
        <end position="379"/>
    </location>
</feature>
<feature type="compositionally biased region" description="Polar residues" evidence="9">
    <location>
        <begin position="648"/>
        <end position="659"/>
    </location>
</feature>
<proteinExistence type="inferred from homology"/>
<protein>
    <submittedName>
        <fullName evidence="14">F-BAR domain only protein 2</fullName>
    </submittedName>
</protein>
<dbReference type="PANTHER" id="PTHR23065:SF15">
    <property type="entry name" value="AT02057P"/>
    <property type="match status" value="1"/>
</dbReference>
<dbReference type="InterPro" id="IPR028565">
    <property type="entry name" value="MHD"/>
</dbReference>
<keyword evidence="3" id="KW-0597">Phosphoprotein</keyword>
<keyword evidence="10" id="KW-1133">Transmembrane helix</keyword>
<dbReference type="CDD" id="cd07648">
    <property type="entry name" value="F-BAR_FCHO"/>
    <property type="match status" value="1"/>
</dbReference>
<dbReference type="PANTHER" id="PTHR23065">
    <property type="entry name" value="PROLINE-SERINE-THREONINE PHOSPHATASE INTERACTING PROTEIN 1"/>
    <property type="match status" value="1"/>
</dbReference>
<evidence type="ECO:0000313" key="13">
    <source>
        <dbReference type="Proteomes" id="UP000085678"/>
    </source>
</evidence>
<keyword evidence="7" id="KW-0168">Coated pit</keyword>
<feature type="domain" description="MHD" evidence="11">
    <location>
        <begin position="753"/>
        <end position="1027"/>
    </location>
</feature>
<evidence type="ECO:0000259" key="11">
    <source>
        <dbReference type="PROSITE" id="PS51072"/>
    </source>
</evidence>
<evidence type="ECO:0000256" key="3">
    <source>
        <dbReference type="ARBA" id="ARBA00022553"/>
    </source>
</evidence>
<dbReference type="Pfam" id="PF22699">
    <property type="entry name" value="GMIP-like_FCH"/>
    <property type="match status" value="1"/>
</dbReference>
<feature type="region of interest" description="Disordered" evidence="9">
    <location>
        <begin position="523"/>
        <end position="552"/>
    </location>
</feature>
<feature type="compositionally biased region" description="Polar residues" evidence="9">
    <location>
        <begin position="614"/>
        <end position="636"/>
    </location>
</feature>
<evidence type="ECO:0000259" key="12">
    <source>
        <dbReference type="PROSITE" id="PS51741"/>
    </source>
</evidence>
<feature type="domain" description="F-BAR" evidence="12">
    <location>
        <begin position="2"/>
        <end position="248"/>
    </location>
</feature>
<feature type="compositionally biased region" description="Low complexity" evidence="9">
    <location>
        <begin position="674"/>
        <end position="684"/>
    </location>
</feature>
<dbReference type="InterPro" id="IPR054713">
    <property type="entry name" value="GMIP/FCHO2-like_FCH"/>
</dbReference>
<keyword evidence="13" id="KW-1185">Reference proteome</keyword>
<dbReference type="OrthoDB" id="5593455at2759"/>
<dbReference type="PROSITE" id="PS51072">
    <property type="entry name" value="MHD"/>
    <property type="match status" value="1"/>
</dbReference>
<feature type="transmembrane region" description="Helical" evidence="10">
    <location>
        <begin position="331"/>
        <end position="351"/>
    </location>
</feature>
<dbReference type="KEGG" id="lak:106163524"/>
<dbReference type="FunCoup" id="A0A1S3IGI9">
    <property type="interactions" value="1589"/>
</dbReference>
<evidence type="ECO:0000256" key="8">
    <source>
        <dbReference type="PROSITE-ProRule" id="PRU01077"/>
    </source>
</evidence>
<dbReference type="AlphaFoldDB" id="A0A1S3IGI9"/>
<dbReference type="GO" id="GO:0030136">
    <property type="term" value="C:clathrin-coated vesicle"/>
    <property type="evidence" value="ECO:0007669"/>
    <property type="project" value="TreeGrafter"/>
</dbReference>
<dbReference type="InterPro" id="IPR018808">
    <property type="entry name" value="Muniscin_C"/>
</dbReference>
<dbReference type="GeneID" id="106163524"/>
<name>A0A1S3IGI9_LINAN</name>
<feature type="compositionally biased region" description="Low complexity" evidence="9">
    <location>
        <begin position="590"/>
        <end position="601"/>
    </location>
</feature>
<comment type="subcellular location">
    <subcellularLocation>
        <location evidence="1">Membrane</location>
        <location evidence="1">Clathrin-coated pit</location>
        <topology evidence="1">Peripheral membrane protein</topology>
        <orientation evidence="1">Cytoplasmic side</orientation>
    </subcellularLocation>
</comment>
<reference evidence="14" key="1">
    <citation type="submission" date="2025-08" db="UniProtKB">
        <authorList>
            <consortium name="RefSeq"/>
        </authorList>
    </citation>
    <scope>IDENTIFICATION</scope>
    <source>
        <tissue evidence="14">Gonads</tissue>
    </source>
</reference>
<dbReference type="GO" id="GO:0005905">
    <property type="term" value="C:clathrin-coated pit"/>
    <property type="evidence" value="ECO:0007669"/>
    <property type="project" value="UniProtKB-SubCell"/>
</dbReference>
<feature type="compositionally biased region" description="Polar residues" evidence="9">
    <location>
        <begin position="721"/>
        <end position="735"/>
    </location>
</feature>
<dbReference type="STRING" id="7574.A0A1S3IGI9"/>
<dbReference type="GO" id="GO:0072583">
    <property type="term" value="P:clathrin-dependent endocytosis"/>
    <property type="evidence" value="ECO:0007669"/>
    <property type="project" value="TreeGrafter"/>
</dbReference>
<feature type="compositionally biased region" description="Pro residues" evidence="9">
    <location>
        <begin position="664"/>
        <end position="673"/>
    </location>
</feature>